<gene>
    <name evidence="1" type="ORF">SDC9_131963</name>
</gene>
<dbReference type="EMBL" id="VSSQ01033331">
    <property type="protein sequence ID" value="MPM84887.1"/>
    <property type="molecule type" value="Genomic_DNA"/>
</dbReference>
<reference evidence="1" key="1">
    <citation type="submission" date="2019-08" db="EMBL/GenBank/DDBJ databases">
        <authorList>
            <person name="Kucharzyk K."/>
            <person name="Murdoch R.W."/>
            <person name="Higgins S."/>
            <person name="Loffler F."/>
        </authorList>
    </citation>
    <scope>NUCLEOTIDE SEQUENCE</scope>
</reference>
<accession>A0A645D6T2</accession>
<dbReference type="AlphaFoldDB" id="A0A645D6T2"/>
<protein>
    <submittedName>
        <fullName evidence="1">Uncharacterized protein</fullName>
    </submittedName>
</protein>
<evidence type="ECO:0000313" key="1">
    <source>
        <dbReference type="EMBL" id="MPM84887.1"/>
    </source>
</evidence>
<proteinExistence type="predicted"/>
<organism evidence="1">
    <name type="scientific">bioreactor metagenome</name>
    <dbReference type="NCBI Taxonomy" id="1076179"/>
    <lineage>
        <taxon>unclassified sequences</taxon>
        <taxon>metagenomes</taxon>
        <taxon>ecological metagenomes</taxon>
    </lineage>
</organism>
<sequence length="69" mass="7631">MSGAIHPEAIHAYFRQPILGNGVDLIRDGLIAIVQIRHLRSKDSVIKTTVASRMPDRLTPRSQITEVGI</sequence>
<name>A0A645D6T2_9ZZZZ</name>
<comment type="caution">
    <text evidence="1">The sequence shown here is derived from an EMBL/GenBank/DDBJ whole genome shotgun (WGS) entry which is preliminary data.</text>
</comment>